<keyword evidence="3" id="KW-0862">Zinc</keyword>
<dbReference type="EMBL" id="JAHQCX010000018">
    <property type="protein sequence ID" value="MBU9728365.1"/>
    <property type="molecule type" value="Genomic_DNA"/>
</dbReference>
<name>A0ABS6KCY3_9FIRM</name>
<evidence type="ECO:0000313" key="5">
    <source>
        <dbReference type="EMBL" id="MBU9728365.1"/>
    </source>
</evidence>
<organism evidence="5 6">
    <name type="scientific">Diplocloster modestus</name>
    <dbReference type="NCBI Taxonomy" id="2850322"/>
    <lineage>
        <taxon>Bacteria</taxon>
        <taxon>Bacillati</taxon>
        <taxon>Bacillota</taxon>
        <taxon>Clostridia</taxon>
        <taxon>Lachnospirales</taxon>
        <taxon>Lachnospiraceae</taxon>
        <taxon>Diplocloster</taxon>
    </lineage>
</organism>
<comment type="cofactor">
    <cofactor evidence="1">
        <name>Zn(2+)</name>
        <dbReference type="ChEBI" id="CHEBI:29105"/>
    </cofactor>
</comment>
<evidence type="ECO:0000256" key="2">
    <source>
        <dbReference type="ARBA" id="ARBA00006247"/>
    </source>
</evidence>
<proteinExistence type="inferred from homology"/>
<dbReference type="Gene3D" id="3.30.70.360">
    <property type="match status" value="1"/>
</dbReference>
<dbReference type="InterPro" id="IPR010182">
    <property type="entry name" value="ArgE/DapE"/>
</dbReference>
<dbReference type="InterPro" id="IPR050072">
    <property type="entry name" value="Peptidase_M20A"/>
</dbReference>
<evidence type="ECO:0000256" key="4">
    <source>
        <dbReference type="ARBA" id="ARBA00023285"/>
    </source>
</evidence>
<dbReference type="InterPro" id="IPR002933">
    <property type="entry name" value="Peptidase_M20"/>
</dbReference>
<dbReference type="PANTHER" id="PTHR43808">
    <property type="entry name" value="ACETYLORNITHINE DEACETYLASE"/>
    <property type="match status" value="1"/>
</dbReference>
<evidence type="ECO:0000256" key="3">
    <source>
        <dbReference type="ARBA" id="ARBA00022833"/>
    </source>
</evidence>
<dbReference type="PANTHER" id="PTHR43808:SF25">
    <property type="entry name" value="PEPTIDASE M20 DIMERISATION DOMAIN-CONTAINING PROTEIN"/>
    <property type="match status" value="1"/>
</dbReference>
<dbReference type="NCBIfam" id="TIGR01910">
    <property type="entry name" value="DapE-ArgE"/>
    <property type="match status" value="1"/>
</dbReference>
<gene>
    <name evidence="5" type="ORF">KTH90_20380</name>
</gene>
<keyword evidence="4" id="KW-0170">Cobalt</keyword>
<comment type="similarity">
    <text evidence="2">Belongs to the peptidase M20A family.</text>
</comment>
<evidence type="ECO:0000256" key="1">
    <source>
        <dbReference type="ARBA" id="ARBA00001947"/>
    </source>
</evidence>
<reference evidence="5 6" key="1">
    <citation type="submission" date="2021-06" db="EMBL/GenBank/DDBJ databases">
        <title>Description of novel taxa of the family Lachnospiraceae.</title>
        <authorList>
            <person name="Chaplin A.V."/>
            <person name="Sokolova S.R."/>
            <person name="Pikina A.P."/>
            <person name="Korzhanova M."/>
            <person name="Belova V."/>
            <person name="Korostin D."/>
            <person name="Efimov B.A."/>
        </authorList>
    </citation>
    <scope>NUCLEOTIDE SEQUENCE [LARGE SCALE GENOMIC DNA]</scope>
    <source>
        <strain evidence="5 6">ASD4241</strain>
    </source>
</reference>
<evidence type="ECO:0000313" key="6">
    <source>
        <dbReference type="Proteomes" id="UP001314681"/>
    </source>
</evidence>
<protein>
    <submittedName>
        <fullName evidence="5">ArgE/DapE family deacylase</fullName>
    </submittedName>
</protein>
<keyword evidence="6" id="KW-1185">Reference proteome</keyword>
<dbReference type="SUPFAM" id="SSF53187">
    <property type="entry name" value="Zn-dependent exopeptidases"/>
    <property type="match status" value="1"/>
</dbReference>
<dbReference type="Proteomes" id="UP001314681">
    <property type="component" value="Unassembled WGS sequence"/>
</dbReference>
<accession>A0ABS6KCY3</accession>
<dbReference type="RefSeq" id="WP_158351333.1">
    <property type="nucleotide sequence ID" value="NZ_JAHQCX010000018.1"/>
</dbReference>
<dbReference type="Pfam" id="PF01546">
    <property type="entry name" value="Peptidase_M20"/>
    <property type="match status" value="1"/>
</dbReference>
<dbReference type="Gene3D" id="3.40.630.10">
    <property type="entry name" value="Zn peptidases"/>
    <property type="match status" value="1"/>
</dbReference>
<sequence length="440" mass="48947">MDNKQKVMQWIDDHQEEITCFLQELIRTPSVNPYFEDNPGEAREGRVQQVMKAHMEKLGADIDMWEPDTKGLAKYEGYPGYSSDFDETDRPNMVATVKGSGNGKNLVLMGHIDTVAKGTEWTHDPFSGELENGNIYGRGAVDMKGGIAAMTMAVDAIVRSGITLAGDVSVATVVAEETPGIGTLAYVERGYRPDACIMTEATELKVAPLCRGVIWGKLTVEGRSGHIELPRQNWRDGGAVDAIKKARIFLDHFDHLNEEWTITKTHPLLKVPCQIYVGKVVMGEFISTYANKAEIYFDATYLPRERDEFGGGHLVMKEIEDLIHGVCESDPWLKEHPPVLEWQINADCGETDAQHPFIKTMQNSLEELKIPPVLEGCYFHTDMGWVEKAGIPIVNFGPGDPRDAHSSDEKCPVEDLIQATKTIALTILDWCRTTSDASLH</sequence>
<comment type="caution">
    <text evidence="5">The sequence shown here is derived from an EMBL/GenBank/DDBJ whole genome shotgun (WGS) entry which is preliminary data.</text>
</comment>